<keyword evidence="3 6" id="KW-0812">Transmembrane</keyword>
<sequence>MQPNNPTQQGYAPYSPSGGFGYGYAPPGQLASWPIRVGASLLDSVLPMVPIGVGLIAGVALSSGTTSGGRSSAGGAVIGLSYLLAVLIAFWNRVIKQGRTGQSFGKKVTGLKIVSESTGETIGIGRTFGREFCSILFSYLCFLNALWPLWDQKQQTWHDKVVSDLVIKL</sequence>
<evidence type="ECO:0000256" key="2">
    <source>
        <dbReference type="ARBA" id="ARBA00022475"/>
    </source>
</evidence>
<name>A0ABY2BM32_9ACTN</name>
<dbReference type="InterPro" id="IPR010432">
    <property type="entry name" value="RDD"/>
</dbReference>
<evidence type="ECO:0000256" key="5">
    <source>
        <dbReference type="ARBA" id="ARBA00023136"/>
    </source>
</evidence>
<evidence type="ECO:0000259" key="7">
    <source>
        <dbReference type="Pfam" id="PF06271"/>
    </source>
</evidence>
<keyword evidence="9" id="KW-1185">Reference proteome</keyword>
<reference evidence="8 9" key="1">
    <citation type="journal article" date="2015" name="Stand. Genomic Sci.">
        <title>Genomic Encyclopedia of Bacterial and Archaeal Type Strains, Phase III: the genomes of soil and plant-associated and newly described type strains.</title>
        <authorList>
            <person name="Whitman W.B."/>
            <person name="Woyke T."/>
            <person name="Klenk H.P."/>
            <person name="Zhou Y."/>
            <person name="Lilburn T.G."/>
            <person name="Beck B.J."/>
            <person name="De Vos P."/>
            <person name="Vandamme P."/>
            <person name="Eisen J.A."/>
            <person name="Garrity G."/>
            <person name="Hugenholtz P."/>
            <person name="Kyrpides N.C."/>
        </authorList>
    </citation>
    <scope>NUCLEOTIDE SEQUENCE [LARGE SCALE GENOMIC DNA]</scope>
    <source>
        <strain evidence="8 9">VKM Ac-2538</strain>
    </source>
</reference>
<keyword evidence="5 6" id="KW-0472">Membrane</keyword>
<keyword evidence="4 6" id="KW-1133">Transmembrane helix</keyword>
<feature type="transmembrane region" description="Helical" evidence="6">
    <location>
        <begin position="41"/>
        <end position="61"/>
    </location>
</feature>
<accession>A0ABY2BM32</accession>
<feature type="transmembrane region" description="Helical" evidence="6">
    <location>
        <begin position="132"/>
        <end position="150"/>
    </location>
</feature>
<dbReference type="PANTHER" id="PTHR36115:SF6">
    <property type="entry name" value="PROLINE-RICH ANTIGEN HOMOLOG"/>
    <property type="match status" value="1"/>
</dbReference>
<feature type="transmembrane region" description="Helical" evidence="6">
    <location>
        <begin position="73"/>
        <end position="91"/>
    </location>
</feature>
<evidence type="ECO:0000256" key="1">
    <source>
        <dbReference type="ARBA" id="ARBA00004651"/>
    </source>
</evidence>
<evidence type="ECO:0000256" key="6">
    <source>
        <dbReference type="SAM" id="Phobius"/>
    </source>
</evidence>
<gene>
    <name evidence="8" type="ORF">EV644_105191</name>
</gene>
<evidence type="ECO:0000256" key="4">
    <source>
        <dbReference type="ARBA" id="ARBA00022989"/>
    </source>
</evidence>
<dbReference type="PANTHER" id="PTHR36115">
    <property type="entry name" value="PROLINE-RICH ANTIGEN HOMOLOG-RELATED"/>
    <property type="match status" value="1"/>
</dbReference>
<organism evidence="8 9">
    <name type="scientific">Kribbella orskensis</name>
    <dbReference type="NCBI Taxonomy" id="2512216"/>
    <lineage>
        <taxon>Bacteria</taxon>
        <taxon>Bacillati</taxon>
        <taxon>Actinomycetota</taxon>
        <taxon>Actinomycetes</taxon>
        <taxon>Propionibacteriales</taxon>
        <taxon>Kribbellaceae</taxon>
        <taxon>Kribbella</taxon>
    </lineage>
</organism>
<dbReference type="InterPro" id="IPR051791">
    <property type="entry name" value="Pra-immunoreactive"/>
</dbReference>
<dbReference type="EMBL" id="SLWM01000005">
    <property type="protein sequence ID" value="TCO24159.1"/>
    <property type="molecule type" value="Genomic_DNA"/>
</dbReference>
<comment type="caution">
    <text evidence="8">The sequence shown here is derived from an EMBL/GenBank/DDBJ whole genome shotgun (WGS) entry which is preliminary data.</text>
</comment>
<evidence type="ECO:0000256" key="3">
    <source>
        <dbReference type="ARBA" id="ARBA00022692"/>
    </source>
</evidence>
<proteinExistence type="predicted"/>
<feature type="domain" description="RDD" evidence="7">
    <location>
        <begin position="31"/>
        <end position="161"/>
    </location>
</feature>
<comment type="subcellular location">
    <subcellularLocation>
        <location evidence="1">Cell membrane</location>
        <topology evidence="1">Multi-pass membrane protein</topology>
    </subcellularLocation>
</comment>
<dbReference type="Proteomes" id="UP000295818">
    <property type="component" value="Unassembled WGS sequence"/>
</dbReference>
<evidence type="ECO:0000313" key="9">
    <source>
        <dbReference type="Proteomes" id="UP000295818"/>
    </source>
</evidence>
<protein>
    <submittedName>
        <fullName evidence="8">RDD family membrane protein YckC</fullName>
    </submittedName>
</protein>
<evidence type="ECO:0000313" key="8">
    <source>
        <dbReference type="EMBL" id="TCO24159.1"/>
    </source>
</evidence>
<keyword evidence="2" id="KW-1003">Cell membrane</keyword>
<dbReference type="Pfam" id="PF06271">
    <property type="entry name" value="RDD"/>
    <property type="match status" value="1"/>
</dbReference>